<comment type="caution">
    <text evidence="2">The sequence shown here is derived from an EMBL/GenBank/DDBJ whole genome shotgun (WGS) entry which is preliminary data.</text>
</comment>
<proteinExistence type="predicted"/>
<sequence length="338" mass="36848">MALTRRIASRGEFGSDGGKTGTGKEDESIALSIEPKGVLKDANNAHPLTSGLQCTCHEGRWRTRRGGGRGVEKSSPGMDESPRWDRGKTLATNKTVLNTSKICLQYRISSSGGSPGKKADEAIKHNPNGINAPERSAKIWVPPASKTAVPNSKDMEHHTATRPGTIPCNALSMESDRVNWPVMDQVKIDGGARRTVHRSYPVARGGLGEWHKQIILYSVEPSVELRCSFRSVNEGCLRGWISPKRKDGSIGPGQIMANRPTRTKGFSRVFLALAGSRRKKAQTLSPPRRSSERKGMSRLRTTRLPSSFPFPRTTNSRGPTMPDVTLTFKLADPGGSKI</sequence>
<feature type="region of interest" description="Disordered" evidence="1">
    <location>
        <begin position="63"/>
        <end position="86"/>
    </location>
</feature>
<reference evidence="2" key="1">
    <citation type="journal article" date="2022" name="New Phytol.">
        <title>Evolutionary transition to the ectomycorrhizal habit in the genomes of a hyperdiverse lineage of mushroom-forming fungi.</title>
        <authorList>
            <person name="Looney B."/>
            <person name="Miyauchi S."/>
            <person name="Morin E."/>
            <person name="Drula E."/>
            <person name="Courty P.E."/>
            <person name="Kohler A."/>
            <person name="Kuo A."/>
            <person name="LaButti K."/>
            <person name="Pangilinan J."/>
            <person name="Lipzen A."/>
            <person name="Riley R."/>
            <person name="Andreopoulos W."/>
            <person name="He G."/>
            <person name="Johnson J."/>
            <person name="Nolan M."/>
            <person name="Tritt A."/>
            <person name="Barry K.W."/>
            <person name="Grigoriev I.V."/>
            <person name="Nagy L.G."/>
            <person name="Hibbett D."/>
            <person name="Henrissat B."/>
            <person name="Matheny P.B."/>
            <person name="Labbe J."/>
            <person name="Martin F.M."/>
        </authorList>
    </citation>
    <scope>NUCLEOTIDE SEQUENCE</scope>
    <source>
        <strain evidence="2">BPL690</strain>
    </source>
</reference>
<dbReference type="EMBL" id="WTXG01000042">
    <property type="protein sequence ID" value="KAI0296980.1"/>
    <property type="molecule type" value="Genomic_DNA"/>
</dbReference>
<gene>
    <name evidence="2" type="ORF">B0F90DRAFT_1669643</name>
</gene>
<dbReference type="AlphaFoldDB" id="A0AAD4QLM0"/>
<organism evidence="2 3">
    <name type="scientific">Multifurca ochricompacta</name>
    <dbReference type="NCBI Taxonomy" id="376703"/>
    <lineage>
        <taxon>Eukaryota</taxon>
        <taxon>Fungi</taxon>
        <taxon>Dikarya</taxon>
        <taxon>Basidiomycota</taxon>
        <taxon>Agaricomycotina</taxon>
        <taxon>Agaricomycetes</taxon>
        <taxon>Russulales</taxon>
        <taxon>Russulaceae</taxon>
        <taxon>Multifurca</taxon>
    </lineage>
</organism>
<protein>
    <submittedName>
        <fullName evidence="2">Uncharacterized protein</fullName>
    </submittedName>
</protein>
<evidence type="ECO:0000313" key="2">
    <source>
        <dbReference type="EMBL" id="KAI0296980.1"/>
    </source>
</evidence>
<name>A0AAD4QLM0_9AGAM</name>
<feature type="region of interest" description="Disordered" evidence="1">
    <location>
        <begin position="1"/>
        <end position="28"/>
    </location>
</feature>
<keyword evidence="3" id="KW-1185">Reference proteome</keyword>
<accession>A0AAD4QLM0</accession>
<feature type="region of interest" description="Disordered" evidence="1">
    <location>
        <begin position="277"/>
        <end position="338"/>
    </location>
</feature>
<evidence type="ECO:0000256" key="1">
    <source>
        <dbReference type="SAM" id="MobiDB-lite"/>
    </source>
</evidence>
<dbReference type="Proteomes" id="UP001203297">
    <property type="component" value="Unassembled WGS sequence"/>
</dbReference>
<evidence type="ECO:0000313" key="3">
    <source>
        <dbReference type="Proteomes" id="UP001203297"/>
    </source>
</evidence>
<feature type="region of interest" description="Disordered" evidence="1">
    <location>
        <begin position="147"/>
        <end position="166"/>
    </location>
</feature>